<reference evidence="2 3" key="1">
    <citation type="submission" date="2018-08" db="EMBL/GenBank/DDBJ databases">
        <title>Fibrisoma montanum sp. nov., isolated from Danxia mountain soil.</title>
        <authorList>
            <person name="Huang Y."/>
        </authorList>
    </citation>
    <scope>NUCLEOTIDE SEQUENCE [LARGE SCALE GENOMIC DNA]</scope>
    <source>
        <strain evidence="2 3">HYT19</strain>
    </source>
</reference>
<evidence type="ECO:0000313" key="2">
    <source>
        <dbReference type="EMBL" id="RIV18701.1"/>
    </source>
</evidence>
<sequence>MKTVFKSLLVALALTTAYAADAKTTTPSFDDVVVKKTEASYQVAIFPTANYDVLNVIIEKPATKALQIRVVDNKGNELAAQSLGRKAGTYRVKFNLQQVTDGQYKVEVNDGQTSNTYPFSVSTKAPVVERTISLQ</sequence>
<name>A0A418LZD0_9BACT</name>
<evidence type="ECO:0000313" key="3">
    <source>
        <dbReference type="Proteomes" id="UP000283523"/>
    </source>
</evidence>
<protein>
    <recommendedName>
        <fullName evidence="4">Secretion system C-terminal sorting domain-containing protein</fullName>
    </recommendedName>
</protein>
<dbReference type="InterPro" id="IPR013783">
    <property type="entry name" value="Ig-like_fold"/>
</dbReference>
<organism evidence="2 3">
    <name type="scientific">Fibrisoma montanum</name>
    <dbReference type="NCBI Taxonomy" id="2305895"/>
    <lineage>
        <taxon>Bacteria</taxon>
        <taxon>Pseudomonadati</taxon>
        <taxon>Bacteroidota</taxon>
        <taxon>Cytophagia</taxon>
        <taxon>Cytophagales</taxon>
        <taxon>Spirosomataceae</taxon>
        <taxon>Fibrisoma</taxon>
    </lineage>
</organism>
<evidence type="ECO:0000256" key="1">
    <source>
        <dbReference type="SAM" id="SignalP"/>
    </source>
</evidence>
<dbReference type="Gene3D" id="2.60.40.10">
    <property type="entry name" value="Immunoglobulins"/>
    <property type="match status" value="1"/>
</dbReference>
<proteinExistence type="predicted"/>
<accession>A0A418LZD0</accession>
<dbReference type="OrthoDB" id="961604at2"/>
<feature type="chain" id="PRO_5019006181" description="Secretion system C-terminal sorting domain-containing protein" evidence="1">
    <location>
        <begin position="23"/>
        <end position="135"/>
    </location>
</feature>
<evidence type="ECO:0008006" key="4">
    <source>
        <dbReference type="Google" id="ProtNLM"/>
    </source>
</evidence>
<keyword evidence="1" id="KW-0732">Signal</keyword>
<dbReference type="Proteomes" id="UP000283523">
    <property type="component" value="Unassembled WGS sequence"/>
</dbReference>
<keyword evidence="3" id="KW-1185">Reference proteome</keyword>
<feature type="signal peptide" evidence="1">
    <location>
        <begin position="1"/>
        <end position="22"/>
    </location>
</feature>
<gene>
    <name evidence="2" type="ORF">DYU11_27415</name>
</gene>
<dbReference type="EMBL" id="QXED01000010">
    <property type="protein sequence ID" value="RIV18701.1"/>
    <property type="molecule type" value="Genomic_DNA"/>
</dbReference>
<dbReference type="RefSeq" id="WP_119670939.1">
    <property type="nucleotide sequence ID" value="NZ_QXED01000010.1"/>
</dbReference>
<comment type="caution">
    <text evidence="2">The sequence shown here is derived from an EMBL/GenBank/DDBJ whole genome shotgun (WGS) entry which is preliminary data.</text>
</comment>
<dbReference type="AlphaFoldDB" id="A0A418LZD0"/>